<comment type="caution">
    <text evidence="2">The sequence shown here is derived from an EMBL/GenBank/DDBJ whole genome shotgun (WGS) entry which is preliminary data.</text>
</comment>
<gene>
    <name evidence="2" type="ORF">GCM10007053_04070</name>
</gene>
<dbReference type="SUPFAM" id="SSF110857">
    <property type="entry name" value="Gamma-glutamyl cyclotransferase-like"/>
    <property type="match status" value="1"/>
</dbReference>
<dbReference type="CDD" id="cd06661">
    <property type="entry name" value="GGCT_like"/>
    <property type="match status" value="1"/>
</dbReference>
<reference evidence="2" key="2">
    <citation type="submission" date="2020-09" db="EMBL/GenBank/DDBJ databases">
        <authorList>
            <person name="Sun Q."/>
            <person name="Kim S."/>
        </authorList>
    </citation>
    <scope>NUCLEOTIDE SEQUENCE</scope>
    <source>
        <strain evidence="2">KCTC 23430</strain>
    </source>
</reference>
<dbReference type="EMBL" id="BMYM01000001">
    <property type="protein sequence ID" value="GHD26747.1"/>
    <property type="molecule type" value="Genomic_DNA"/>
</dbReference>
<sequence length="119" mass="13029">MHNPVKPRAKTGLFVYGTLQPDGPNAHVLYEINGIWQHGEVKGRLISKGWGGAEQGFPGLVLDAAAGAIKGQVLWSDALPDHWARLDAFEGEEYQRVVARLRLENDEVADARVYALVAP</sequence>
<evidence type="ECO:0000313" key="3">
    <source>
        <dbReference type="Proteomes" id="UP000644693"/>
    </source>
</evidence>
<dbReference type="Pfam" id="PF06094">
    <property type="entry name" value="GGACT"/>
    <property type="match status" value="1"/>
</dbReference>
<keyword evidence="3" id="KW-1185">Reference proteome</keyword>
<feature type="domain" description="Gamma-glutamylcyclotransferase AIG2-like" evidence="1">
    <location>
        <begin position="13"/>
        <end position="116"/>
    </location>
</feature>
<organism evidence="2 3">
    <name type="scientific">Parahalioglobus pacificus</name>
    <dbReference type="NCBI Taxonomy" id="930806"/>
    <lineage>
        <taxon>Bacteria</taxon>
        <taxon>Pseudomonadati</taxon>
        <taxon>Pseudomonadota</taxon>
        <taxon>Gammaproteobacteria</taxon>
        <taxon>Cellvibrionales</taxon>
        <taxon>Halieaceae</taxon>
        <taxon>Parahalioglobus</taxon>
    </lineage>
</organism>
<dbReference type="InterPro" id="IPR013024">
    <property type="entry name" value="GGCT-like"/>
</dbReference>
<dbReference type="Gene3D" id="3.10.490.10">
    <property type="entry name" value="Gamma-glutamyl cyclotransferase-like"/>
    <property type="match status" value="1"/>
</dbReference>
<name>A0A918XCR2_9GAMM</name>
<dbReference type="InterPro" id="IPR036568">
    <property type="entry name" value="GGCT-like_sf"/>
</dbReference>
<dbReference type="Proteomes" id="UP000644693">
    <property type="component" value="Unassembled WGS sequence"/>
</dbReference>
<dbReference type="AlphaFoldDB" id="A0A918XCR2"/>
<protein>
    <submittedName>
        <fullName evidence="2">Gamma-glutamylcyclotransferase</fullName>
    </submittedName>
</protein>
<accession>A0A918XCR2</accession>
<evidence type="ECO:0000313" key="2">
    <source>
        <dbReference type="EMBL" id="GHD26747.1"/>
    </source>
</evidence>
<evidence type="ECO:0000259" key="1">
    <source>
        <dbReference type="Pfam" id="PF06094"/>
    </source>
</evidence>
<proteinExistence type="predicted"/>
<dbReference type="InterPro" id="IPR009288">
    <property type="entry name" value="AIG2-like_dom"/>
</dbReference>
<reference evidence="2" key="1">
    <citation type="journal article" date="2014" name="Int. J. Syst. Evol. Microbiol.">
        <title>Complete genome sequence of Corynebacterium casei LMG S-19264T (=DSM 44701T), isolated from a smear-ripened cheese.</title>
        <authorList>
            <consortium name="US DOE Joint Genome Institute (JGI-PGF)"/>
            <person name="Walter F."/>
            <person name="Albersmeier A."/>
            <person name="Kalinowski J."/>
            <person name="Ruckert C."/>
        </authorList>
    </citation>
    <scope>NUCLEOTIDE SEQUENCE</scope>
    <source>
        <strain evidence="2">KCTC 23430</strain>
    </source>
</reference>